<protein>
    <submittedName>
        <fullName evidence="1">Uncharacterized protein</fullName>
    </submittedName>
</protein>
<evidence type="ECO:0000313" key="1">
    <source>
        <dbReference type="EMBL" id="CUS33469.1"/>
    </source>
</evidence>
<gene>
    <name evidence="1" type="ORF">COMA2_130079</name>
</gene>
<dbReference type="AlphaFoldDB" id="A0A0S4LA56"/>
<sequence>MTVDSGNNSKSISANIPKQSLATASANPASKSFILVFIKTSCYDFKSFHPEDRVNL</sequence>
<proteinExistence type="predicted"/>
<dbReference type="Proteomes" id="UP000198736">
    <property type="component" value="Unassembled WGS sequence"/>
</dbReference>
<evidence type="ECO:0000313" key="2">
    <source>
        <dbReference type="Proteomes" id="UP000198736"/>
    </source>
</evidence>
<organism evidence="1 2">
    <name type="scientific">Candidatus Nitrospira nitrificans</name>
    <dbReference type="NCBI Taxonomy" id="1742973"/>
    <lineage>
        <taxon>Bacteria</taxon>
        <taxon>Pseudomonadati</taxon>
        <taxon>Nitrospirota</taxon>
        <taxon>Nitrospiria</taxon>
        <taxon>Nitrospirales</taxon>
        <taxon>Nitrospiraceae</taxon>
        <taxon>Nitrospira</taxon>
    </lineage>
</organism>
<keyword evidence="2" id="KW-1185">Reference proteome</keyword>
<accession>A0A0S4LA56</accession>
<name>A0A0S4LA56_9BACT</name>
<reference evidence="2" key="1">
    <citation type="submission" date="2015-10" db="EMBL/GenBank/DDBJ databases">
        <authorList>
            <person name="Luecker S."/>
            <person name="Luecker S."/>
        </authorList>
    </citation>
    <scope>NUCLEOTIDE SEQUENCE [LARGE SCALE GENOMIC DNA]</scope>
</reference>
<dbReference type="EMBL" id="CZPZ01000005">
    <property type="protein sequence ID" value="CUS33469.1"/>
    <property type="molecule type" value="Genomic_DNA"/>
</dbReference>